<keyword evidence="8" id="KW-0519">Myristate</keyword>
<protein>
    <recommendedName>
        <fullName evidence="18">Minor capsid protein</fullName>
    </recommendedName>
</protein>
<dbReference type="Pfam" id="PF00761">
    <property type="entry name" value="Polyoma_coat2"/>
    <property type="match status" value="1"/>
</dbReference>
<dbReference type="KEGG" id="vg:14258170"/>
<dbReference type="GO" id="GO:0003677">
    <property type="term" value="F:DNA binding"/>
    <property type="evidence" value="ECO:0007669"/>
    <property type="project" value="UniProtKB-KW"/>
</dbReference>
<keyword evidence="9 18" id="KW-0946">Virion</keyword>
<evidence type="ECO:0000313" key="20">
    <source>
        <dbReference type="Proteomes" id="UP000118240"/>
    </source>
</evidence>
<evidence type="ECO:0000256" key="1">
    <source>
        <dbReference type="ARBA" id="ARBA00004147"/>
    </source>
</evidence>
<dbReference type="OrthoDB" id="6378at10239"/>
<keyword evidence="11" id="KW-0426">Late protein</keyword>
<comment type="subcellular location">
    <subcellularLocation>
        <location evidence="3">Host endoplasmic reticulum membrane</location>
    </subcellularLocation>
    <subcellularLocation>
        <location evidence="1">Host nucleus</location>
    </subcellularLocation>
    <subcellularLocation>
        <location evidence="2">Virion</location>
    </subcellularLocation>
</comment>
<dbReference type="RefSeq" id="YP_007195275.1">
    <property type="nucleotide sequence ID" value="NC_019854.2"/>
</dbReference>
<reference evidence="19 20" key="1">
    <citation type="journal article" date="2013" name="PLoS Pathog.">
        <title>Novel Polyomaviruses of Nonhuman Primates: Genetic and Serological Predictors for the Existence of Multiple Unknown Polyomaviruses within the Human Population.</title>
        <authorList>
            <person name="Scuda N."/>
            <person name="Madinda N.F."/>
            <person name="Akoua-Koffi C."/>
            <person name="Adjogoua E.V."/>
            <person name="Wevers D."/>
            <person name="Hofmann J."/>
            <person name="Cameron K.N."/>
            <person name="Leendertz S.A."/>
            <person name="Couacy-Hymann E."/>
            <person name="Robbins M."/>
            <person name="Boesch C."/>
            <person name="Jarvis M.A."/>
            <person name="Moens U."/>
            <person name="Mugisha L."/>
            <person name="Calvignac-Spencer S."/>
            <person name="Leendertz F.H."/>
            <person name="Ehlers B."/>
        </authorList>
    </citation>
    <scope>NUCLEOTIDE SEQUENCE [LARGE SCALE GENOMIC DNA]</scope>
    <source>
        <strain evidence="19">2141</strain>
    </source>
</reference>
<evidence type="ECO:0000313" key="19">
    <source>
        <dbReference type="EMBL" id="AFU25614.1"/>
    </source>
</evidence>
<dbReference type="GO" id="GO:0042025">
    <property type="term" value="C:host cell nucleus"/>
    <property type="evidence" value="ECO:0007669"/>
    <property type="project" value="UniProtKB-SubCell"/>
</dbReference>
<evidence type="ECO:0000256" key="10">
    <source>
        <dbReference type="ARBA" id="ARBA00022870"/>
    </source>
</evidence>
<evidence type="ECO:0000256" key="2">
    <source>
        <dbReference type="ARBA" id="ARBA00004328"/>
    </source>
</evidence>
<comment type="subunit">
    <text evidence="17">Forms homooligomers, and heterooligomers with VP3 in the endoplasmic reticulum membrane. Interacts (via D1 domain) with VP1.</text>
</comment>
<evidence type="ECO:0000256" key="18">
    <source>
        <dbReference type="PIRNR" id="PIRNR003377"/>
    </source>
</evidence>
<keyword evidence="12" id="KW-0238">DNA-binding</keyword>
<evidence type="ECO:0000256" key="11">
    <source>
        <dbReference type="ARBA" id="ARBA00022921"/>
    </source>
</evidence>
<evidence type="ECO:0000256" key="8">
    <source>
        <dbReference type="ARBA" id="ARBA00022707"/>
    </source>
</evidence>
<keyword evidence="13" id="KW-0472">Membrane</keyword>
<organism evidence="19 20">
    <name type="scientific">Betapolyomavirus calbifrons</name>
    <dbReference type="NCBI Taxonomy" id="1236392"/>
    <lineage>
        <taxon>Viruses</taxon>
        <taxon>Monodnaviria</taxon>
        <taxon>Shotokuvirae</taxon>
        <taxon>Cossaviricota</taxon>
        <taxon>Papovaviricetes</taxon>
        <taxon>Sepolyvirales</taxon>
        <taxon>Polyomaviridae</taxon>
        <taxon>Betapolyomavirus</taxon>
    </lineage>
</organism>
<evidence type="ECO:0000256" key="12">
    <source>
        <dbReference type="ARBA" id="ARBA00023125"/>
    </source>
</evidence>
<evidence type="ECO:0000256" key="5">
    <source>
        <dbReference type="ARBA" id="ARBA00022524"/>
    </source>
</evidence>
<accession>K7QLH5</accession>
<dbReference type="GeneID" id="14258170"/>
<dbReference type="PIRSF" id="PIRSF003377">
    <property type="entry name" value="Polyoma_coat2"/>
    <property type="match status" value="1"/>
</dbReference>
<sequence length="320" mass="35147">MGAVLAVLAEVFELASVTGLSVDAILSGEAFTTAELLQAHIANLVTVGGLTEAEALAATEVTAEAYAALTSITSTFPQAFAALAATELTATGSLTVGAAVAAALYPYTYDHSTPLANLNTNMALQVWIPDLDLDFPGVRPFVRFVNYIDPAQWATDLFQAVGRYFWQTAQRYGQNLIEHELRETSRELAVTAVTSVSDVLARYFETARWAVSLLPRNIYQSLQNYYQELPPLNPIQVRQLQRRIGGTIPDRLTFHDTIQTAEYVEKAEAPGGANQRVAHDWLLPLLLGLYGDISPSWESTLEDLEEEEDAPQKKKRKKSK</sequence>
<evidence type="ECO:0000256" key="16">
    <source>
        <dbReference type="ARBA" id="ARBA00023296"/>
    </source>
</evidence>
<dbReference type="GO" id="GO:0019028">
    <property type="term" value="C:viral capsid"/>
    <property type="evidence" value="ECO:0007669"/>
    <property type="project" value="UniProtKB-UniRule"/>
</dbReference>
<evidence type="ECO:0000256" key="15">
    <source>
        <dbReference type="ARBA" id="ARBA00023288"/>
    </source>
</evidence>
<evidence type="ECO:0000256" key="17">
    <source>
        <dbReference type="ARBA" id="ARBA00034499"/>
    </source>
</evidence>
<dbReference type="GO" id="GO:0044167">
    <property type="term" value="C:host cell endoplasmic reticulum membrane"/>
    <property type="evidence" value="ECO:0007669"/>
    <property type="project" value="UniProtKB-SubCell"/>
</dbReference>
<keyword evidence="7" id="KW-1048">Host nucleus</keyword>
<dbReference type="GO" id="GO:0046718">
    <property type="term" value="P:symbiont entry into host cell"/>
    <property type="evidence" value="ECO:0007669"/>
    <property type="project" value="UniProtKB-KW"/>
</dbReference>
<keyword evidence="20" id="KW-1185">Reference proteome</keyword>
<keyword evidence="14" id="KW-1038">Host endoplasmic reticulum</keyword>
<dbReference type="InterPro" id="IPR001070">
    <property type="entry name" value="Polyoma_coat_VP2"/>
</dbReference>
<comment type="similarity">
    <text evidence="4 18">Belongs to the polyomaviruses capsid protein VP2 family.</text>
</comment>
<evidence type="ECO:0000256" key="4">
    <source>
        <dbReference type="ARBA" id="ARBA00006444"/>
    </source>
</evidence>
<dbReference type="GO" id="GO:0075732">
    <property type="term" value="P:viral penetration into host nucleus"/>
    <property type="evidence" value="ECO:0007669"/>
    <property type="project" value="UniProtKB-KW"/>
</dbReference>
<dbReference type="Proteomes" id="UP000118240">
    <property type="component" value="Segment"/>
</dbReference>
<name>K7QLH5_9POLY</name>
<dbReference type="EMBL" id="JX159988">
    <property type="protein sequence ID" value="AFU25614.1"/>
    <property type="molecule type" value="Genomic_DNA"/>
</dbReference>
<dbReference type="GO" id="GO:0043657">
    <property type="term" value="C:host cell"/>
    <property type="evidence" value="ECO:0007669"/>
    <property type="project" value="GOC"/>
</dbReference>
<evidence type="ECO:0000256" key="9">
    <source>
        <dbReference type="ARBA" id="ARBA00022844"/>
    </source>
</evidence>
<keyword evidence="15" id="KW-0449">Lipoprotein</keyword>
<keyword evidence="5" id="KW-1163">Viral penetration into host nucleus</keyword>
<keyword evidence="16" id="KW-1160">Virus entry into host cell</keyword>
<keyword evidence="6 18" id="KW-0167">Capsid protein</keyword>
<evidence type="ECO:0000256" key="3">
    <source>
        <dbReference type="ARBA" id="ARBA00004625"/>
    </source>
</evidence>
<keyword evidence="10" id="KW-1043">Host membrane</keyword>
<evidence type="ECO:0000256" key="14">
    <source>
        <dbReference type="ARBA" id="ARBA00023184"/>
    </source>
</evidence>
<dbReference type="GO" id="GO:0005198">
    <property type="term" value="F:structural molecule activity"/>
    <property type="evidence" value="ECO:0007669"/>
    <property type="project" value="UniProtKB-UniRule"/>
</dbReference>
<proteinExistence type="inferred from homology"/>
<evidence type="ECO:0000256" key="7">
    <source>
        <dbReference type="ARBA" id="ARBA00022562"/>
    </source>
</evidence>
<evidence type="ECO:0000256" key="13">
    <source>
        <dbReference type="ARBA" id="ARBA00023136"/>
    </source>
</evidence>
<evidence type="ECO:0000256" key="6">
    <source>
        <dbReference type="ARBA" id="ARBA00022561"/>
    </source>
</evidence>